<dbReference type="InterPro" id="IPR005153">
    <property type="entry name" value="MbtH-like_dom"/>
</dbReference>
<dbReference type="GO" id="GO:0005829">
    <property type="term" value="C:cytosol"/>
    <property type="evidence" value="ECO:0007669"/>
    <property type="project" value="TreeGrafter"/>
</dbReference>
<name>A0A2P7BP24_9HYPH</name>
<dbReference type="PANTHER" id="PTHR38444:SF1">
    <property type="entry name" value="ENTEROBACTIN BIOSYNTHESIS PROTEIN YBDZ"/>
    <property type="match status" value="1"/>
</dbReference>
<gene>
    <name evidence="2" type="ORF">CU102_14920</name>
</gene>
<dbReference type="Pfam" id="PF03621">
    <property type="entry name" value="MbtH"/>
    <property type="match status" value="1"/>
</dbReference>
<dbReference type="SUPFAM" id="SSF160582">
    <property type="entry name" value="MbtH-like"/>
    <property type="match status" value="1"/>
</dbReference>
<dbReference type="Gene3D" id="3.90.820.10">
    <property type="entry name" value="Structural Genomics, Unknown Function 30-nov-00 1gh9 Mol_id"/>
    <property type="match status" value="1"/>
</dbReference>
<dbReference type="GO" id="GO:0019290">
    <property type="term" value="P:siderophore biosynthetic process"/>
    <property type="evidence" value="ECO:0007669"/>
    <property type="project" value="TreeGrafter"/>
</dbReference>
<evidence type="ECO:0000313" key="2">
    <source>
        <dbReference type="EMBL" id="PSH68209.1"/>
    </source>
</evidence>
<protein>
    <submittedName>
        <fullName evidence="2">MbtH family protein</fullName>
    </submittedName>
</protein>
<keyword evidence="3" id="KW-1185">Reference proteome</keyword>
<evidence type="ECO:0000313" key="3">
    <source>
        <dbReference type="Proteomes" id="UP000241444"/>
    </source>
</evidence>
<organism evidence="2 3">
    <name type="scientific">Phyllobacterium brassicacearum</name>
    <dbReference type="NCBI Taxonomy" id="314235"/>
    <lineage>
        <taxon>Bacteria</taxon>
        <taxon>Pseudomonadati</taxon>
        <taxon>Pseudomonadota</taxon>
        <taxon>Alphaproteobacteria</taxon>
        <taxon>Hyphomicrobiales</taxon>
        <taxon>Phyllobacteriaceae</taxon>
        <taxon>Phyllobacterium</taxon>
    </lineage>
</organism>
<dbReference type="SMART" id="SM00923">
    <property type="entry name" value="MbtH"/>
    <property type="match status" value="1"/>
</dbReference>
<evidence type="ECO:0000259" key="1">
    <source>
        <dbReference type="SMART" id="SM00923"/>
    </source>
</evidence>
<comment type="caution">
    <text evidence="2">The sequence shown here is derived from an EMBL/GenBank/DDBJ whole genome shotgun (WGS) entry which is preliminary data.</text>
</comment>
<dbReference type="InterPro" id="IPR038020">
    <property type="entry name" value="MbtH-like_sf"/>
</dbReference>
<dbReference type="PANTHER" id="PTHR38444">
    <property type="entry name" value="ENTEROBACTIN BIOSYNTHESIS PROTEIN YBDZ"/>
    <property type="match status" value="1"/>
</dbReference>
<dbReference type="OrthoDB" id="7584480at2"/>
<sequence>MPAAEKLPENWPETWSVVRDREDRHSVWPDDKALPIGWTRVSVSGKRDECLQKIKEIWNDPRPLSLRQAMADSNPNNGPVSK</sequence>
<dbReference type="AlphaFoldDB" id="A0A2P7BP24"/>
<dbReference type="Proteomes" id="UP000241444">
    <property type="component" value="Unassembled WGS sequence"/>
</dbReference>
<dbReference type="EMBL" id="PGGO01000010">
    <property type="protein sequence ID" value="PSH68209.1"/>
    <property type="molecule type" value="Genomic_DNA"/>
</dbReference>
<dbReference type="InterPro" id="IPR037407">
    <property type="entry name" value="MLP_fam"/>
</dbReference>
<proteinExistence type="predicted"/>
<reference evidence="3" key="1">
    <citation type="submission" date="2017-11" db="EMBL/GenBank/DDBJ databases">
        <authorList>
            <person name="Kuznetsova I."/>
            <person name="Sazanova A."/>
            <person name="Chirak E."/>
            <person name="Safronova V."/>
            <person name="Willems A."/>
        </authorList>
    </citation>
    <scope>NUCLEOTIDE SEQUENCE [LARGE SCALE GENOMIC DNA]</scope>
    <source>
        <strain evidence="3">STM 196</strain>
    </source>
</reference>
<accession>A0A2P7BP24</accession>
<feature type="domain" description="MbtH-like" evidence="1">
    <location>
        <begin position="6"/>
        <end position="56"/>
    </location>
</feature>
<dbReference type="RefSeq" id="WP_106711895.1">
    <property type="nucleotide sequence ID" value="NZ_PGGO01000010.1"/>
</dbReference>